<keyword evidence="1" id="KW-1133">Transmembrane helix</keyword>
<dbReference type="Proteomes" id="UP000279089">
    <property type="component" value="Unassembled WGS sequence"/>
</dbReference>
<evidence type="ECO:0000313" key="3">
    <source>
        <dbReference type="Proteomes" id="UP000279089"/>
    </source>
</evidence>
<sequence>MKYKVLFINFGIQSILSLNSLPWTRQAKSFIQFIKQITMSQQNSSSTKVIHTASLVKRILIAAAIALVLITIFLLPVEGRPEWGNFWKVRPMIIVPLAGAAGGACSYLLKHLLGDGGRRKILIAILSIVVYVIGLWMGTILGLDGTLWD</sequence>
<keyword evidence="3" id="KW-1185">Reference proteome</keyword>
<feature type="transmembrane region" description="Helical" evidence="1">
    <location>
        <begin position="59"/>
        <end position="77"/>
    </location>
</feature>
<feature type="transmembrane region" description="Helical" evidence="1">
    <location>
        <begin position="89"/>
        <end position="109"/>
    </location>
</feature>
<feature type="transmembrane region" description="Helical" evidence="1">
    <location>
        <begin position="121"/>
        <end position="143"/>
    </location>
</feature>
<proteinExistence type="predicted"/>
<keyword evidence="1" id="KW-0812">Transmembrane</keyword>
<gene>
    <name evidence="2" type="ORF">EG028_11215</name>
</gene>
<evidence type="ECO:0000256" key="1">
    <source>
        <dbReference type="SAM" id="Phobius"/>
    </source>
</evidence>
<organism evidence="2 3">
    <name type="scientific">Chitinophaga barathri</name>
    <dbReference type="NCBI Taxonomy" id="1647451"/>
    <lineage>
        <taxon>Bacteria</taxon>
        <taxon>Pseudomonadati</taxon>
        <taxon>Bacteroidota</taxon>
        <taxon>Chitinophagia</taxon>
        <taxon>Chitinophagales</taxon>
        <taxon>Chitinophagaceae</taxon>
        <taxon>Chitinophaga</taxon>
    </lineage>
</organism>
<keyword evidence="1" id="KW-0472">Membrane</keyword>
<dbReference type="OrthoDB" id="770034at2"/>
<reference evidence="3" key="1">
    <citation type="submission" date="2018-11" db="EMBL/GenBank/DDBJ databases">
        <title>Chitinophaga lutea sp.nov., isolate from arsenic contaminated soil.</title>
        <authorList>
            <person name="Zong Y."/>
        </authorList>
    </citation>
    <scope>NUCLEOTIDE SEQUENCE [LARGE SCALE GENOMIC DNA]</scope>
    <source>
        <strain evidence="3">YLT18</strain>
    </source>
</reference>
<accession>A0A3N4MMF3</accession>
<dbReference type="AlphaFoldDB" id="A0A3N4MMF3"/>
<name>A0A3N4MMF3_9BACT</name>
<evidence type="ECO:0000313" key="2">
    <source>
        <dbReference type="EMBL" id="RPD41240.1"/>
    </source>
</evidence>
<comment type="caution">
    <text evidence="2">The sequence shown here is derived from an EMBL/GenBank/DDBJ whole genome shotgun (WGS) entry which is preliminary data.</text>
</comment>
<protein>
    <submittedName>
        <fullName evidence="2">Potassium transporter KefB</fullName>
    </submittedName>
</protein>
<dbReference type="EMBL" id="RMBX01000005">
    <property type="protein sequence ID" value="RPD41240.1"/>
    <property type="molecule type" value="Genomic_DNA"/>
</dbReference>